<name>A0A2V2XIH7_TRYCR</name>
<protein>
    <submittedName>
        <fullName evidence="1">Uncharacterized protein</fullName>
    </submittedName>
</protein>
<gene>
    <name evidence="1" type="ORF">C3747_5g68</name>
</gene>
<dbReference type="VEuPathDB" id="TriTrypDB:TCSYLVIO_007800"/>
<dbReference type="VEuPathDB" id="TriTrypDB:ECC02_011137"/>
<accession>A0A2V2XIH7</accession>
<evidence type="ECO:0000313" key="2">
    <source>
        <dbReference type="Proteomes" id="UP000246078"/>
    </source>
</evidence>
<sequence length="153" mass="17125">MVDLHLVSGNLRIYSRSVRLLGTTINRLLNFGTHASAAAKQTTPRRHQPRLVARAGASHHTMRSFLIVYVHSVSLYCGESIVPCLAQTYLHNMEVRYRDGSKTSLGISASTDNKSVCLESNLFPLRNILWLLALTQHERLTLLQCIEDVRGAI</sequence>
<dbReference type="VEuPathDB" id="TriTrypDB:TCDM_11786"/>
<dbReference type="AlphaFoldDB" id="A0A2V2XIH7"/>
<dbReference type="VEuPathDB" id="TriTrypDB:TcBrA4_0024510"/>
<proteinExistence type="predicted"/>
<dbReference type="VEuPathDB" id="TriTrypDB:TcCL_Unassigned01731"/>
<dbReference type="EMBL" id="PRFC01000005">
    <property type="protein sequence ID" value="PWV20631.1"/>
    <property type="molecule type" value="Genomic_DNA"/>
</dbReference>
<evidence type="ECO:0000313" key="1">
    <source>
        <dbReference type="EMBL" id="PWV20631.1"/>
    </source>
</evidence>
<comment type="caution">
    <text evidence="1">The sequence shown here is derived from an EMBL/GenBank/DDBJ whole genome shotgun (WGS) entry which is preliminary data.</text>
</comment>
<dbReference type="VEuPathDB" id="TriTrypDB:C3747_5g68"/>
<reference evidence="1 2" key="1">
    <citation type="journal article" date="2018" name="Microb. Genom.">
        <title>Expanding an expanded genome: long-read sequencing of Trypanosoma cruzi.</title>
        <authorList>
            <person name="Berna L."/>
            <person name="Rodriguez M."/>
            <person name="Chiribao M.L."/>
            <person name="Parodi-Talice A."/>
            <person name="Pita S."/>
            <person name="Rijo G."/>
            <person name="Alvarez-Valin F."/>
            <person name="Robello C."/>
        </authorList>
    </citation>
    <scope>NUCLEOTIDE SEQUENCE [LARGE SCALE GENOMIC DNA]</scope>
    <source>
        <strain evidence="1 2">TCC</strain>
    </source>
</reference>
<dbReference type="Proteomes" id="UP000246078">
    <property type="component" value="Unassembled WGS sequence"/>
</dbReference>
<dbReference type="VEuPathDB" id="TriTrypDB:TcG_12670"/>
<organism evidence="1 2">
    <name type="scientific">Trypanosoma cruzi</name>
    <dbReference type="NCBI Taxonomy" id="5693"/>
    <lineage>
        <taxon>Eukaryota</taxon>
        <taxon>Discoba</taxon>
        <taxon>Euglenozoa</taxon>
        <taxon>Kinetoplastea</taxon>
        <taxon>Metakinetoplastina</taxon>
        <taxon>Trypanosomatida</taxon>
        <taxon>Trypanosomatidae</taxon>
        <taxon>Trypanosoma</taxon>
        <taxon>Schizotrypanum</taxon>
    </lineage>
</organism>